<dbReference type="CDD" id="cd01741">
    <property type="entry name" value="GATase1_1"/>
    <property type="match status" value="1"/>
</dbReference>
<dbReference type="InterPro" id="IPR029062">
    <property type="entry name" value="Class_I_gatase-like"/>
</dbReference>
<organism evidence="2 3">
    <name type="scientific">Corallococcus macrosporus</name>
    <dbReference type="NCBI Taxonomy" id="35"/>
    <lineage>
        <taxon>Bacteria</taxon>
        <taxon>Pseudomonadati</taxon>
        <taxon>Myxococcota</taxon>
        <taxon>Myxococcia</taxon>
        <taxon>Myxococcales</taxon>
        <taxon>Cystobacterineae</taxon>
        <taxon>Myxococcaceae</taxon>
        <taxon>Corallococcus</taxon>
    </lineage>
</organism>
<gene>
    <name evidence="2" type="ORF">JYK02_27555</name>
</gene>
<evidence type="ECO:0000313" key="2">
    <source>
        <dbReference type="EMBL" id="MBN8231277.1"/>
    </source>
</evidence>
<dbReference type="Pfam" id="PF00117">
    <property type="entry name" value="GATase"/>
    <property type="match status" value="1"/>
</dbReference>
<reference evidence="2 3" key="1">
    <citation type="submission" date="2021-02" db="EMBL/GenBank/DDBJ databases">
        <title>De Novo genome assembly of isolated myxobacteria.</title>
        <authorList>
            <person name="Stevens D.C."/>
        </authorList>
    </citation>
    <scope>NUCLEOTIDE SEQUENCE [LARGE SCALE GENOMIC DNA]</scope>
    <source>
        <strain evidence="2 3">ATCC 29039</strain>
    </source>
</reference>
<dbReference type="InterPro" id="IPR017926">
    <property type="entry name" value="GATASE"/>
</dbReference>
<protein>
    <submittedName>
        <fullName evidence="2">Gamma-glutamyl-gamma-aminobutyrate hydrolase family protein</fullName>
    </submittedName>
</protein>
<keyword evidence="2" id="KW-0378">Hydrolase</keyword>
<keyword evidence="3" id="KW-1185">Reference proteome</keyword>
<comment type="caution">
    <text evidence="2">The sequence shown here is derived from an EMBL/GenBank/DDBJ whole genome shotgun (WGS) entry which is preliminary data.</text>
</comment>
<dbReference type="RefSeq" id="WP_207055538.1">
    <property type="nucleotide sequence ID" value="NZ_JAFIMU010000008.1"/>
</dbReference>
<proteinExistence type="predicted"/>
<evidence type="ECO:0000313" key="3">
    <source>
        <dbReference type="Proteomes" id="UP000664052"/>
    </source>
</evidence>
<dbReference type="PANTHER" id="PTHR42695">
    <property type="entry name" value="GLUTAMINE AMIDOTRANSFERASE YLR126C-RELATED"/>
    <property type="match status" value="1"/>
</dbReference>
<dbReference type="InterPro" id="IPR044992">
    <property type="entry name" value="ChyE-like"/>
</dbReference>
<dbReference type="EMBL" id="JAFIMU010000008">
    <property type="protein sequence ID" value="MBN8231277.1"/>
    <property type="molecule type" value="Genomic_DNA"/>
</dbReference>
<dbReference type="PANTHER" id="PTHR42695:SF5">
    <property type="entry name" value="GLUTAMINE AMIDOTRANSFERASE YLR126C-RELATED"/>
    <property type="match status" value="1"/>
</dbReference>
<accession>A0ABS3DIX4</accession>
<dbReference type="Gene3D" id="3.40.50.880">
    <property type="match status" value="1"/>
</dbReference>
<sequence length="254" mass="26711">MTPRPPRAVLFQHDLPVGSGGLAAALAGAGFALEPRYREVRPGDADAELAVVLGGFMGAYEAQRYPILRDELSLLERRLARGLPTLGVCLGAQLLAQVAGARVYPDPQGMVVGVHPLVPTPAGRAHPVFAPDAPVFDVAHWHADTFDPVPGAIRLAGSERTPQELFALGSALGILVHPEVDASTFEGWARASPDSLARAGRTLEALAGDELPRLRSNAPRIEAFRVRLAHFLMGQVASLAGRVGGPGAPARVSE</sequence>
<dbReference type="Proteomes" id="UP000664052">
    <property type="component" value="Unassembled WGS sequence"/>
</dbReference>
<dbReference type="GO" id="GO:0016787">
    <property type="term" value="F:hydrolase activity"/>
    <property type="evidence" value="ECO:0007669"/>
    <property type="project" value="UniProtKB-KW"/>
</dbReference>
<dbReference type="PROSITE" id="PS51273">
    <property type="entry name" value="GATASE_TYPE_1"/>
    <property type="match status" value="1"/>
</dbReference>
<feature type="domain" description="Glutamine amidotransferase" evidence="1">
    <location>
        <begin position="46"/>
        <end position="184"/>
    </location>
</feature>
<dbReference type="SUPFAM" id="SSF52317">
    <property type="entry name" value="Class I glutamine amidotransferase-like"/>
    <property type="match status" value="1"/>
</dbReference>
<evidence type="ECO:0000259" key="1">
    <source>
        <dbReference type="Pfam" id="PF00117"/>
    </source>
</evidence>
<name>A0ABS3DIX4_9BACT</name>